<gene>
    <name evidence="3" type="ORF">A2Z33_04250</name>
</gene>
<dbReference type="EMBL" id="MFJD01000004">
    <property type="protein sequence ID" value="OGG04330.1"/>
    <property type="molecule type" value="Genomic_DNA"/>
</dbReference>
<feature type="transmembrane region" description="Helical" evidence="2">
    <location>
        <begin position="248"/>
        <end position="267"/>
    </location>
</feature>
<organism evidence="3 4">
    <name type="scientific">Candidatus Gottesmanbacteria bacterium RBG_16_52_11</name>
    <dbReference type="NCBI Taxonomy" id="1798374"/>
    <lineage>
        <taxon>Bacteria</taxon>
        <taxon>Candidatus Gottesmaniibacteriota</taxon>
    </lineage>
</organism>
<feature type="compositionally biased region" description="Polar residues" evidence="1">
    <location>
        <begin position="631"/>
        <end position="640"/>
    </location>
</feature>
<feature type="transmembrane region" description="Helical" evidence="2">
    <location>
        <begin position="373"/>
        <end position="395"/>
    </location>
</feature>
<name>A0A1F5YVV5_9BACT</name>
<accession>A0A1F5YVV5</accession>
<protein>
    <submittedName>
        <fullName evidence="3">Uncharacterized protein</fullName>
    </submittedName>
</protein>
<feature type="transmembrane region" description="Helical" evidence="2">
    <location>
        <begin position="72"/>
        <end position="90"/>
    </location>
</feature>
<feature type="transmembrane region" description="Helical" evidence="2">
    <location>
        <begin position="327"/>
        <end position="352"/>
    </location>
</feature>
<dbReference type="SUPFAM" id="SSF48452">
    <property type="entry name" value="TPR-like"/>
    <property type="match status" value="1"/>
</dbReference>
<feature type="transmembrane region" description="Helical" evidence="2">
    <location>
        <begin position="40"/>
        <end position="60"/>
    </location>
</feature>
<evidence type="ECO:0000256" key="2">
    <source>
        <dbReference type="SAM" id="Phobius"/>
    </source>
</evidence>
<evidence type="ECO:0000313" key="4">
    <source>
        <dbReference type="Proteomes" id="UP000178448"/>
    </source>
</evidence>
<feature type="transmembrane region" description="Helical" evidence="2">
    <location>
        <begin position="96"/>
        <end position="120"/>
    </location>
</feature>
<dbReference type="AlphaFoldDB" id="A0A1F5YVV5"/>
<dbReference type="InterPro" id="IPR011990">
    <property type="entry name" value="TPR-like_helical_dom_sf"/>
</dbReference>
<dbReference type="Gene3D" id="1.25.40.10">
    <property type="entry name" value="Tetratricopeptide repeat domain"/>
    <property type="match status" value="1"/>
</dbReference>
<keyword evidence="2" id="KW-1133">Transmembrane helix</keyword>
<reference evidence="3 4" key="1">
    <citation type="journal article" date="2016" name="Nat. Commun.">
        <title>Thousands of microbial genomes shed light on interconnected biogeochemical processes in an aquifer system.</title>
        <authorList>
            <person name="Anantharaman K."/>
            <person name="Brown C.T."/>
            <person name="Hug L.A."/>
            <person name="Sharon I."/>
            <person name="Castelle C.J."/>
            <person name="Probst A.J."/>
            <person name="Thomas B.C."/>
            <person name="Singh A."/>
            <person name="Wilkins M.J."/>
            <person name="Karaoz U."/>
            <person name="Brodie E.L."/>
            <person name="Williams K.H."/>
            <person name="Hubbard S.S."/>
            <person name="Banfield J.F."/>
        </authorList>
    </citation>
    <scope>NUCLEOTIDE SEQUENCE [LARGE SCALE GENOMIC DNA]</scope>
</reference>
<feature type="region of interest" description="Disordered" evidence="1">
    <location>
        <begin position="624"/>
        <end position="702"/>
    </location>
</feature>
<feature type="transmembrane region" description="Helical" evidence="2">
    <location>
        <begin position="12"/>
        <end position="28"/>
    </location>
</feature>
<feature type="transmembrane region" description="Helical" evidence="2">
    <location>
        <begin position="168"/>
        <end position="187"/>
    </location>
</feature>
<comment type="caution">
    <text evidence="3">The sequence shown here is derived from an EMBL/GenBank/DDBJ whole genome shotgun (WGS) entry which is preliminary data.</text>
</comment>
<keyword evidence="2" id="KW-0472">Membrane</keyword>
<feature type="transmembrane region" description="Helical" evidence="2">
    <location>
        <begin position="207"/>
        <end position="228"/>
    </location>
</feature>
<evidence type="ECO:0000256" key="1">
    <source>
        <dbReference type="SAM" id="MobiDB-lite"/>
    </source>
</evidence>
<feature type="compositionally biased region" description="Low complexity" evidence="1">
    <location>
        <begin position="673"/>
        <end position="693"/>
    </location>
</feature>
<dbReference type="Proteomes" id="UP000178448">
    <property type="component" value="Unassembled WGS sequence"/>
</dbReference>
<keyword evidence="2" id="KW-0812">Transmembrane</keyword>
<feature type="transmembrane region" description="Helical" evidence="2">
    <location>
        <begin position="288"/>
        <end position="307"/>
    </location>
</feature>
<proteinExistence type="predicted"/>
<feature type="transmembrane region" description="Helical" evidence="2">
    <location>
        <begin position="127"/>
        <end position="148"/>
    </location>
</feature>
<evidence type="ECO:0000313" key="3">
    <source>
        <dbReference type="EMBL" id="OGG04330.1"/>
    </source>
</evidence>
<dbReference type="STRING" id="1798374.A2Z33_04250"/>
<sequence length="702" mass="75356">MPKVIIALDRIIRGLTVGLFAVIPLFFLPLTRDFFDTNKWLLTCVAAVVILLIWSVRTVLARDITFSPSPAAAGTGLLTLVLFLSFLIASRNRVEAAMVPTGFVTFAALTLVIFFGGAFVNRGAQTLLKWMLFVTSTILAVIAVYLFFGIGKLMFPNVSYLADSLWTPAGNSIAAMSVMLLTLPLLVEETVSAYRKKADMNMTFASVMTLVVIFGSVLTLVQVVPRISTNLLPLSTAWAVLLEMFKTPVGLLFGVGAENFLAAFSAGRPSAYNALPVWNIRFTVSSSMLLHLATTAGLVGTAGLFVFGRNLITGWKTGHWGLRVSFILALLLILLTPPNITVLVAIVALMLLKPHHTEAVKTISVPDQARQALFGGIGLAILIFGLSAFGLYKVYAAEHFFYRSLLAAQANNGTDTYNLQNRTVNTNPYVTQYHITFAQTNLALANGIASSVGQNDKQTLTEEERQLVSRLIQQSINEGKLAINLSPGNILAWETLAGVYQNIAGVVTGADDWAIIAYQQAVRLDPVNPILRLNLAGSYIVKQDFPSALQQLQLAAALKPDLANIHYNLAFVYRQMKDPLREAAALQTALALLPAGSADADRVTKELEDAKAKLSAEEIAVLEGQKAADSGVQSPLSTPATRPEPQITPKIDLGQEASPQAQAQPPLPPEPTITPTRAPSPAATSATPSAGTTQVPPEGEGP</sequence>